<evidence type="ECO:0000259" key="7">
    <source>
        <dbReference type="PROSITE" id="PS50203"/>
    </source>
</evidence>
<keyword evidence="4 6" id="KW-0788">Thiol protease</keyword>
<dbReference type="Gene3D" id="3.90.70.10">
    <property type="entry name" value="Cysteine proteinases"/>
    <property type="match status" value="1"/>
</dbReference>
<evidence type="ECO:0000256" key="3">
    <source>
        <dbReference type="ARBA" id="ARBA00022801"/>
    </source>
</evidence>
<organism evidence="8">
    <name type="scientific">Chromera velia CCMP2878</name>
    <dbReference type="NCBI Taxonomy" id="1169474"/>
    <lineage>
        <taxon>Eukaryota</taxon>
        <taxon>Sar</taxon>
        <taxon>Alveolata</taxon>
        <taxon>Colpodellida</taxon>
        <taxon>Chromeraceae</taxon>
        <taxon>Chromera</taxon>
    </lineage>
</organism>
<feature type="active site" evidence="5 6">
    <location>
        <position position="480"/>
    </location>
</feature>
<evidence type="ECO:0000313" key="8">
    <source>
        <dbReference type="EMBL" id="CEM42372.1"/>
    </source>
</evidence>
<feature type="domain" description="Calpain catalytic" evidence="7">
    <location>
        <begin position="229"/>
        <end position="566"/>
    </location>
</feature>
<dbReference type="EMBL" id="CDMZ01002437">
    <property type="protein sequence ID" value="CEM42372.1"/>
    <property type="molecule type" value="Genomic_DNA"/>
</dbReference>
<evidence type="ECO:0000256" key="1">
    <source>
        <dbReference type="ARBA" id="ARBA00007623"/>
    </source>
</evidence>
<dbReference type="GO" id="GO:0004198">
    <property type="term" value="F:calcium-dependent cysteine-type endopeptidase activity"/>
    <property type="evidence" value="ECO:0007669"/>
    <property type="project" value="InterPro"/>
</dbReference>
<dbReference type="AlphaFoldDB" id="A0A0G4HE78"/>
<evidence type="ECO:0000256" key="4">
    <source>
        <dbReference type="ARBA" id="ARBA00022807"/>
    </source>
</evidence>
<feature type="active site" evidence="5 6">
    <location>
        <position position="285"/>
    </location>
</feature>
<dbReference type="InterPro" id="IPR001300">
    <property type="entry name" value="Peptidase_C2_calpain_cat"/>
</dbReference>
<protein>
    <recommendedName>
        <fullName evidence="7">Calpain catalytic domain-containing protein</fullName>
    </recommendedName>
</protein>
<dbReference type="InterPro" id="IPR000169">
    <property type="entry name" value="Pept_cys_AS"/>
</dbReference>
<evidence type="ECO:0000256" key="6">
    <source>
        <dbReference type="PROSITE-ProRule" id="PRU00239"/>
    </source>
</evidence>
<reference evidence="8" key="1">
    <citation type="submission" date="2014-11" db="EMBL/GenBank/DDBJ databases">
        <authorList>
            <person name="Otto D Thomas"/>
            <person name="Naeem Raeece"/>
        </authorList>
    </citation>
    <scope>NUCLEOTIDE SEQUENCE</scope>
</reference>
<dbReference type="PROSITE" id="PS50203">
    <property type="entry name" value="CALPAIN_CAT"/>
    <property type="match status" value="1"/>
</dbReference>
<dbReference type="InterPro" id="IPR022684">
    <property type="entry name" value="Calpain_cysteine_protease"/>
</dbReference>
<evidence type="ECO:0000256" key="5">
    <source>
        <dbReference type="PIRSR" id="PIRSR622684-1"/>
    </source>
</evidence>
<comment type="similarity">
    <text evidence="1">Belongs to the peptidase C2 family.</text>
</comment>
<dbReference type="PANTHER" id="PTHR10183">
    <property type="entry name" value="CALPAIN"/>
    <property type="match status" value="1"/>
</dbReference>
<gene>
    <name evidence="8" type="ORF">Cvel_26700</name>
</gene>
<dbReference type="InterPro" id="IPR038765">
    <property type="entry name" value="Papain-like_cys_pep_sf"/>
</dbReference>
<keyword evidence="3 6" id="KW-0378">Hydrolase</keyword>
<dbReference type="PhylomeDB" id="A0A0G4HE78"/>
<dbReference type="Pfam" id="PF00648">
    <property type="entry name" value="Peptidase_C2"/>
    <property type="match status" value="1"/>
</dbReference>
<evidence type="ECO:0000256" key="2">
    <source>
        <dbReference type="ARBA" id="ARBA00022670"/>
    </source>
</evidence>
<dbReference type="PROSITE" id="PS00139">
    <property type="entry name" value="THIOL_PROTEASE_CYS"/>
    <property type="match status" value="1"/>
</dbReference>
<dbReference type="PANTHER" id="PTHR10183:SF379">
    <property type="entry name" value="CALPAIN-5"/>
    <property type="match status" value="1"/>
</dbReference>
<accession>A0A0G4HE78</accession>
<dbReference type="CDD" id="cd00044">
    <property type="entry name" value="CysPc"/>
    <property type="match status" value="1"/>
</dbReference>
<dbReference type="PRINTS" id="PR00704">
    <property type="entry name" value="CALPAIN"/>
</dbReference>
<feature type="active site" evidence="5 6">
    <location>
        <position position="502"/>
    </location>
</feature>
<sequence length="611" mass="69851">MSTRRHSSGECIAMSGIIPAGIFERLEQEYAGMPVYRLGRFFLWNQVGELWVVSDGVGKSPYYAYNKAGDQQNPAKCRSFSYWRVYEDGRFHVRTQLVLTKFFTLQPPDKHPIPEVVVINGREGPNSIVNGGYSRVDQWMNGRPCYMEEDTKLWLFFDGQRWKVSRELGGGSFYARTDDRKAKSPIEVNEPWMVAESGGEVWPDIKVVARAFDPEEVLDSSVTNLEDGKFTDPDFPPADGSLGDMGFADCDWIRGQKLNPTAQKRVRLFHNIEEDNLLQGSLGDCWLLAAFSAVAEFPRAIENLFVTKEFSPDGVYQIRLYDVSCSRWQQMEIDDWIPCKKRKWWQVGGVPIFAKPSDNQLWCMLLEKTFAKFCGGYENLKGGHMPYALQCMTGEETQLKWKKEDPAGTLWSEWKVDLDWMRKNPRRFDKMFTRETGNTHTKHAFFNMIADFDEKNFIMGTSISGDVMEKKRTDGLIERHAYSLIRVFDAPELSIRLVKLRNPWGQPAGGGANWKGDWGPDSQMWKVYPQVKELLNFRAGVADGMFWMPFDDFTSIFDNVVVCPKSMPPAMGRRASSRALSSDVVELSASQAGKISDNFNSEKLKRECSIQ</sequence>
<dbReference type="GO" id="GO:0006508">
    <property type="term" value="P:proteolysis"/>
    <property type="evidence" value="ECO:0007669"/>
    <property type="project" value="UniProtKB-KW"/>
</dbReference>
<dbReference type="SUPFAM" id="SSF54001">
    <property type="entry name" value="Cysteine proteinases"/>
    <property type="match status" value="1"/>
</dbReference>
<name>A0A0G4HE78_9ALVE</name>
<keyword evidence="2 6" id="KW-0645">Protease</keyword>
<proteinExistence type="inferred from homology"/>
<dbReference type="SMART" id="SM00230">
    <property type="entry name" value="CysPc"/>
    <property type="match status" value="1"/>
</dbReference>
<dbReference type="VEuPathDB" id="CryptoDB:Cvel_26700"/>